<dbReference type="NCBIfam" id="NF040535">
    <property type="entry name" value="LiaF_C_term"/>
    <property type="match status" value="1"/>
</dbReference>
<dbReference type="HOGENOM" id="CLU_074089_1_1_9"/>
<dbReference type="RefSeq" id="WP_034653386.1">
    <property type="nucleotide sequence ID" value="NZ_BCVB01000002.1"/>
</dbReference>
<dbReference type="GeneID" id="93641779"/>
<organism evidence="2 3">
    <name type="scientific">Priestia megaterium (strain ATCC 14581 / DSM 32 / CCUG 1817 / JCM 2506 / NBRC 15308 / NCIMB 9376 / NCTC 10342 / NRRL B-14308 / VKM B-512 / Ford 19)</name>
    <name type="common">Bacillus megaterium</name>
    <dbReference type="NCBI Taxonomy" id="1348623"/>
    <lineage>
        <taxon>Bacteria</taxon>
        <taxon>Bacillati</taxon>
        <taxon>Bacillota</taxon>
        <taxon>Bacilli</taxon>
        <taxon>Bacillales</taxon>
        <taxon>Bacillaceae</taxon>
        <taxon>Priestia</taxon>
    </lineage>
</organism>
<dbReference type="GO" id="GO:0016020">
    <property type="term" value="C:membrane"/>
    <property type="evidence" value="ECO:0007669"/>
    <property type="project" value="InterPro"/>
</dbReference>
<evidence type="ECO:0000313" key="2">
    <source>
        <dbReference type="EMBL" id="AJI20491.1"/>
    </source>
</evidence>
<sequence>MQSVNKTEFLMFIFICSLFVLFIEIMFFHSGLIFSVLIAGAFMYIGRKKMRRKLGRILFWIGVIGLVLNIFNTVAFKFLIIALFLYFLLRFIQSRKHPVEFRPTDEFTQQPNQSLVQVRPVLTNKLLGSQRTEDSVYEWDDINIQSVWGDIVVDLSNTVLPKGDAVIFIRQVFGNIKVLIPYETEVSVNHSKLAGNVTVFGHQRGFSFNENLSIKTEGFDQSAHRVKIVTTVVIGDLEVQRI</sequence>
<dbReference type="KEGG" id="bmeg:BG04_3729"/>
<evidence type="ECO:0000313" key="3">
    <source>
        <dbReference type="Proteomes" id="UP000031829"/>
    </source>
</evidence>
<gene>
    <name evidence="2" type="ORF">BG04_3729</name>
</gene>
<reference evidence="2 3" key="1">
    <citation type="journal article" date="2015" name="Genome Announc.">
        <title>Complete genome sequences for 35 biothreat assay-relevant bacillus species.</title>
        <authorList>
            <person name="Johnson S.L."/>
            <person name="Daligault H.E."/>
            <person name="Davenport K.W."/>
            <person name="Jaissle J."/>
            <person name="Frey K.G."/>
            <person name="Ladner J.T."/>
            <person name="Broomall S.M."/>
            <person name="Bishop-Lilly K.A."/>
            <person name="Bruce D.C."/>
            <person name="Gibbons H.S."/>
            <person name="Coyne S.R."/>
            <person name="Lo C.C."/>
            <person name="Meincke L."/>
            <person name="Munk A.C."/>
            <person name="Koroleva G.I."/>
            <person name="Rosenzweig C.N."/>
            <person name="Palacios G.F."/>
            <person name="Redden C.L."/>
            <person name="Minogue T.D."/>
            <person name="Chain P.S."/>
        </authorList>
    </citation>
    <scope>NUCLEOTIDE SEQUENCE [LARGE SCALE GENOMIC DNA]</scope>
    <source>
        <strain evidence="3">ATCC 14581 / DSM 32 / JCM 2506 / NBRC 15308 / NCIMB 9376 / NCTC 10342 / NRRL B-14308 / VKM B-512</strain>
    </source>
</reference>
<proteinExistence type="predicted"/>
<name>A0A0B6AAE3_PRIM2</name>
<dbReference type="InterPro" id="IPR016975">
    <property type="entry name" value="Cell_wall_LiaF"/>
</dbReference>
<evidence type="ECO:0000259" key="1">
    <source>
        <dbReference type="Pfam" id="PF09922"/>
    </source>
</evidence>
<dbReference type="AlphaFoldDB" id="A0A0B6AAE3"/>
<protein>
    <recommendedName>
        <fullName evidence="1">Cell wall-active antibiotics response LiaF-like C-terminal domain-containing protein</fullName>
    </recommendedName>
</protein>
<accession>A0A0B6AAE3</accession>
<dbReference type="Proteomes" id="UP000031829">
    <property type="component" value="Chromosome"/>
</dbReference>
<dbReference type="Pfam" id="PF09922">
    <property type="entry name" value="LiaF-like_C"/>
    <property type="match status" value="1"/>
</dbReference>
<feature type="domain" description="Cell wall-active antibiotics response LiaF-like C-terminal" evidence="1">
    <location>
        <begin position="127"/>
        <end position="239"/>
    </location>
</feature>
<dbReference type="EMBL" id="CP009920">
    <property type="protein sequence ID" value="AJI20491.1"/>
    <property type="molecule type" value="Genomic_DNA"/>
</dbReference>
<dbReference type="InterPro" id="IPR024425">
    <property type="entry name" value="LiaF-like_C"/>
</dbReference>
<dbReference type="PIRSF" id="PIRSF031509">
    <property type="entry name" value="Cell_wall_LiaF/YvqF"/>
    <property type="match status" value="1"/>
</dbReference>
<dbReference type="InterPro" id="IPR047793">
    <property type="entry name" value="LiaF_C"/>
</dbReference>